<gene>
    <name evidence="1" type="primary">hutH</name>
    <name evidence="1" type="ORF">MES5069_160047</name>
</gene>
<keyword evidence="1" id="KW-0456">Lyase</keyword>
<dbReference type="InterPro" id="IPR024083">
    <property type="entry name" value="Fumarase/histidase_N"/>
</dbReference>
<accession>A0ABN8JJ94</accession>
<dbReference type="InterPro" id="IPR008948">
    <property type="entry name" value="L-Aspartase-like"/>
</dbReference>
<organism evidence="1 2">
    <name type="scientific">Mesorhizobium escarrei</name>
    <dbReference type="NCBI Taxonomy" id="666018"/>
    <lineage>
        <taxon>Bacteria</taxon>
        <taxon>Pseudomonadati</taxon>
        <taxon>Pseudomonadota</taxon>
        <taxon>Alphaproteobacteria</taxon>
        <taxon>Hyphomicrobiales</taxon>
        <taxon>Phyllobacteriaceae</taxon>
        <taxon>Mesorhizobium</taxon>
    </lineage>
</organism>
<name>A0ABN8JJ94_9HYPH</name>
<dbReference type="RefSeq" id="WP_254017081.1">
    <property type="nucleotide sequence ID" value="NZ_CAKXZT010000068.1"/>
</dbReference>
<dbReference type="Proteomes" id="UP001153050">
    <property type="component" value="Unassembled WGS sequence"/>
</dbReference>
<dbReference type="InterPro" id="IPR001106">
    <property type="entry name" value="Aromatic_Lyase"/>
</dbReference>
<dbReference type="Gene3D" id="1.20.200.10">
    <property type="entry name" value="Fumarase/aspartase (Central domain)"/>
    <property type="match status" value="1"/>
</dbReference>
<dbReference type="Pfam" id="PF00221">
    <property type="entry name" value="Lyase_aromatic"/>
    <property type="match status" value="1"/>
</dbReference>
<dbReference type="GO" id="GO:0004397">
    <property type="term" value="F:histidine ammonia-lyase activity"/>
    <property type="evidence" value="ECO:0007669"/>
    <property type="project" value="UniProtKB-EC"/>
</dbReference>
<dbReference type="Gene3D" id="1.10.275.10">
    <property type="entry name" value="Fumarase/aspartase (N-terminal domain)"/>
    <property type="match status" value="1"/>
</dbReference>
<proteinExistence type="predicted"/>
<sequence length="503" mass="52442">MTIVIDNAASWRDIAQVSEGESLALAATAWERIAYANQIVAAIVEKGIRAYGVNTGVGALASKVVAPALQKRLSRNIILSHACGVGDLVPARGVRAIIAAQVANFAHGHSGVSPRIVRNLLAFLERDCIPDVPSRGSAGYLTHNAHVALVLIGEGNASVAGRSMSGREALLEIGLEPLVLGAKEGLSLVNGTACATGLSSIALLRAKRLLEWADAVAALTLEAAGAQVAAFGEQTLAMRPSPGIQAVGRSLRGWLNGSGLIAAASGSRTQDALSLRAVPHVHGAAREVWDRSAQLVDRELASVTDNPAVSGSLRDPLVVSEAHAVAPALGQAADGLTIALAQVAGMSERRIDRLVNPLVSNLPAFLANEDGCNSGFMIAQYTAASLSNVNRRLAAPAATDGGVTSGLQEDFLAHPTVAANKLLAVIDNAEYILAIELMAAAQAHDFLAERGARAPGTDAIYRMVRDCIAHYSDDRPLSWDVEALRNFIRTVDVSQRPQALSSP</sequence>
<comment type="caution">
    <text evidence="1">The sequence shown here is derived from an EMBL/GenBank/DDBJ whole genome shotgun (WGS) entry which is preliminary data.</text>
</comment>
<evidence type="ECO:0000313" key="1">
    <source>
        <dbReference type="EMBL" id="CAH2397067.1"/>
    </source>
</evidence>
<dbReference type="EMBL" id="CAKXZT010000068">
    <property type="protein sequence ID" value="CAH2397067.1"/>
    <property type="molecule type" value="Genomic_DNA"/>
</dbReference>
<dbReference type="CDD" id="cd00332">
    <property type="entry name" value="PAL-HAL"/>
    <property type="match status" value="1"/>
</dbReference>
<keyword evidence="2" id="KW-1185">Reference proteome</keyword>
<reference evidence="1 2" key="1">
    <citation type="submission" date="2022-03" db="EMBL/GenBank/DDBJ databases">
        <authorList>
            <person name="Brunel B."/>
        </authorList>
    </citation>
    <scope>NUCLEOTIDE SEQUENCE [LARGE SCALE GENOMIC DNA]</scope>
    <source>
        <strain evidence="1">STM5069sample</strain>
    </source>
</reference>
<dbReference type="SUPFAM" id="SSF48557">
    <property type="entry name" value="L-aspartase-like"/>
    <property type="match status" value="1"/>
</dbReference>
<evidence type="ECO:0000313" key="2">
    <source>
        <dbReference type="Proteomes" id="UP001153050"/>
    </source>
</evidence>
<dbReference type="EC" id="4.3.1.3" evidence="1"/>
<dbReference type="PANTHER" id="PTHR10362">
    <property type="entry name" value="HISTIDINE AMMONIA-LYASE"/>
    <property type="match status" value="1"/>
</dbReference>
<protein>
    <submittedName>
        <fullName evidence="1">Histidine ammonia-lyase</fullName>
        <ecNumber evidence="1">4.3.1.3</ecNumber>
    </submittedName>
</protein>